<keyword evidence="1" id="KW-0472">Membrane</keyword>
<dbReference type="HOGENOM" id="CLU_1273135_0_0_1"/>
<dbReference type="KEGG" id="wse:WALSEDRAFT_59840"/>
<keyword evidence="3" id="KW-1185">Reference proteome</keyword>
<reference evidence="2 3" key="1">
    <citation type="journal article" date="2012" name="Fungal Genet. Biol.">
        <title>The genome of the xerotolerant mold Wallemia sebi reveals adaptations to osmotic stress and suggests cryptic sexual reproduction.</title>
        <authorList>
            <person name="Padamsee M."/>
            <person name="Kumar T.K.A."/>
            <person name="Riley R."/>
            <person name="Binder M."/>
            <person name="Boyd A."/>
            <person name="Calvo A.M."/>
            <person name="Furukawa K."/>
            <person name="Hesse C."/>
            <person name="Hohmann S."/>
            <person name="James T.Y."/>
            <person name="LaButti K."/>
            <person name="Lapidus A."/>
            <person name="Lindquist E."/>
            <person name="Lucas S."/>
            <person name="Miller K."/>
            <person name="Shantappa S."/>
            <person name="Grigoriev I.V."/>
            <person name="Hibbett D.S."/>
            <person name="McLaughlin D.J."/>
            <person name="Spatafora J.W."/>
            <person name="Aime M.C."/>
        </authorList>
    </citation>
    <scope>NUCLEOTIDE SEQUENCE [LARGE SCALE GENOMIC DNA]</scope>
    <source>
        <strain evidence="3">ATCC MYA-4683 / CBS 633.66</strain>
    </source>
</reference>
<proteinExistence type="predicted"/>
<dbReference type="GeneID" id="18473581"/>
<evidence type="ECO:0000313" key="3">
    <source>
        <dbReference type="Proteomes" id="UP000005242"/>
    </source>
</evidence>
<dbReference type="InParanoid" id="I4YF34"/>
<organism evidence="2 3">
    <name type="scientific">Wallemia mellicola (strain ATCC MYA-4683 / CBS 633.66)</name>
    <name type="common">Wallemia sebi (CBS 633.66)</name>
    <dbReference type="NCBI Taxonomy" id="671144"/>
    <lineage>
        <taxon>Eukaryota</taxon>
        <taxon>Fungi</taxon>
        <taxon>Dikarya</taxon>
        <taxon>Basidiomycota</taxon>
        <taxon>Wallemiomycotina</taxon>
        <taxon>Wallemiomycetes</taxon>
        <taxon>Wallemiales</taxon>
        <taxon>Wallemiaceae</taxon>
        <taxon>Wallemia</taxon>
    </lineage>
</organism>
<dbReference type="Proteomes" id="UP000005242">
    <property type="component" value="Unassembled WGS sequence"/>
</dbReference>
<gene>
    <name evidence="2" type="ORF">WALSEDRAFT_59840</name>
</gene>
<protein>
    <submittedName>
        <fullName evidence="2">Uncharacterized protein</fullName>
    </submittedName>
</protein>
<feature type="transmembrane region" description="Helical" evidence="1">
    <location>
        <begin position="37"/>
        <end position="59"/>
    </location>
</feature>
<keyword evidence="1" id="KW-0812">Transmembrane</keyword>
<feature type="transmembrane region" description="Helical" evidence="1">
    <location>
        <begin position="140"/>
        <end position="159"/>
    </location>
</feature>
<dbReference type="RefSeq" id="XP_006957246.1">
    <property type="nucleotide sequence ID" value="XM_006957184.1"/>
</dbReference>
<dbReference type="AlphaFoldDB" id="I4YF34"/>
<evidence type="ECO:0000256" key="1">
    <source>
        <dbReference type="SAM" id="Phobius"/>
    </source>
</evidence>
<sequence length="217" mass="25161">METNDFNDKLQLPVKTLYEDHNKNDWDMKVSQMAKTVSYSAMIFLVYYVINTLLTYLVYSYSKRKVAEIDYARDPSDMKALKSMKEPILYESTVSKIKKIIWLCFIIMVVSYLTSITYHPNSFLPDKRALNLKQAIWKEVSSVVLIFWISNTGWCAAATFCQILQYHLITGISMVGIISSMPFMNQCDKQRVENPDTPDHLYAVENLQHEQLIITGN</sequence>
<accession>I4YF34</accession>
<dbReference type="EMBL" id="JH668227">
    <property type="protein sequence ID" value="EIM22576.1"/>
    <property type="molecule type" value="Genomic_DNA"/>
</dbReference>
<evidence type="ECO:0000313" key="2">
    <source>
        <dbReference type="EMBL" id="EIM22576.1"/>
    </source>
</evidence>
<feature type="transmembrane region" description="Helical" evidence="1">
    <location>
        <begin position="100"/>
        <end position="120"/>
    </location>
</feature>
<name>I4YF34_WALMC</name>
<keyword evidence="1" id="KW-1133">Transmembrane helix</keyword>